<dbReference type="PROSITE" id="PS51186">
    <property type="entry name" value="GNAT"/>
    <property type="match status" value="1"/>
</dbReference>
<dbReference type="SUPFAM" id="SSF55729">
    <property type="entry name" value="Acyl-CoA N-acyltransferases (Nat)"/>
    <property type="match status" value="1"/>
</dbReference>
<proteinExistence type="predicted"/>
<accession>A0A7G7BIZ0</accession>
<dbReference type="KEGG" id="sfiy:F0344_12375"/>
<protein>
    <submittedName>
        <fullName evidence="2">GNAT family N-acetyltransferase</fullName>
    </submittedName>
</protein>
<reference evidence="3" key="1">
    <citation type="submission" date="2019-10" db="EMBL/GenBank/DDBJ databases">
        <title>Antimicrobial potential of Antarctic Bacteria.</title>
        <authorList>
            <person name="Benaud N."/>
            <person name="Edwards R.J."/>
            <person name="Ferrari B.C."/>
        </authorList>
    </citation>
    <scope>NUCLEOTIDE SEQUENCE [LARGE SCALE GENOMIC DNA]</scope>
    <source>
        <strain evidence="3">NBSH44</strain>
    </source>
</reference>
<evidence type="ECO:0000259" key="1">
    <source>
        <dbReference type="PROSITE" id="PS51186"/>
    </source>
</evidence>
<organism evidence="2 3">
    <name type="scientific">Streptomyces finlayi</name>
    <dbReference type="NCBI Taxonomy" id="67296"/>
    <lineage>
        <taxon>Bacteria</taxon>
        <taxon>Bacillati</taxon>
        <taxon>Actinomycetota</taxon>
        <taxon>Actinomycetes</taxon>
        <taxon>Kitasatosporales</taxon>
        <taxon>Streptomycetaceae</taxon>
        <taxon>Streptomyces</taxon>
    </lineage>
</organism>
<evidence type="ECO:0000313" key="3">
    <source>
        <dbReference type="Proteomes" id="UP000515307"/>
    </source>
</evidence>
<dbReference type="Proteomes" id="UP000515307">
    <property type="component" value="Chromosome"/>
</dbReference>
<keyword evidence="2" id="KW-0808">Transferase</keyword>
<dbReference type="RefSeq" id="WP_185298838.1">
    <property type="nucleotide sequence ID" value="NZ_CP045702.1"/>
</dbReference>
<name>A0A7G7BIZ0_9ACTN</name>
<gene>
    <name evidence="2" type="ORF">F0344_12375</name>
</gene>
<feature type="domain" description="N-acetyltransferase" evidence="1">
    <location>
        <begin position="1"/>
        <end position="122"/>
    </location>
</feature>
<dbReference type="EMBL" id="CP045702">
    <property type="protein sequence ID" value="QNE75305.1"/>
    <property type="molecule type" value="Genomic_DNA"/>
</dbReference>
<dbReference type="InterPro" id="IPR000182">
    <property type="entry name" value="GNAT_dom"/>
</dbReference>
<dbReference type="CDD" id="cd04301">
    <property type="entry name" value="NAT_SF"/>
    <property type="match status" value="1"/>
</dbReference>
<evidence type="ECO:0000313" key="2">
    <source>
        <dbReference type="EMBL" id="QNE75305.1"/>
    </source>
</evidence>
<dbReference type="Gene3D" id="3.40.630.30">
    <property type="match status" value="1"/>
</dbReference>
<dbReference type="InterPro" id="IPR016181">
    <property type="entry name" value="Acyl_CoA_acyltransferase"/>
</dbReference>
<dbReference type="AlphaFoldDB" id="A0A7G7BIZ0"/>
<dbReference type="GO" id="GO:0016747">
    <property type="term" value="F:acyltransferase activity, transferring groups other than amino-acyl groups"/>
    <property type="evidence" value="ECO:0007669"/>
    <property type="project" value="InterPro"/>
</dbReference>
<sequence>MLKPGYTNLDPDWLAPLRERIATEVPEVTTWIHVDSVGHLVLSKIVVPRDLRSQGLGTRVMELLIAEADRQAVTAALTPTREFGSGLHRLRGFYRRFGFSMNGGRIKDYTTTNAMIRRPVAPHTHA</sequence>
<keyword evidence="3" id="KW-1185">Reference proteome</keyword>
<dbReference type="Pfam" id="PF00583">
    <property type="entry name" value="Acetyltransf_1"/>
    <property type="match status" value="1"/>
</dbReference>